<name>A0A1I8BWN5_MELHA</name>
<feature type="compositionally biased region" description="Polar residues" evidence="1">
    <location>
        <begin position="406"/>
        <end position="417"/>
    </location>
</feature>
<feature type="compositionally biased region" description="Polar residues" evidence="1">
    <location>
        <begin position="338"/>
        <end position="354"/>
    </location>
</feature>
<keyword evidence="2" id="KW-1185">Reference proteome</keyword>
<dbReference type="AlphaFoldDB" id="A0A1I8BWN5"/>
<reference evidence="3" key="1">
    <citation type="submission" date="2016-11" db="UniProtKB">
        <authorList>
            <consortium name="WormBaseParasite"/>
        </authorList>
    </citation>
    <scope>IDENTIFICATION</scope>
</reference>
<feature type="compositionally biased region" description="Basic and acidic residues" evidence="1">
    <location>
        <begin position="1"/>
        <end position="15"/>
    </location>
</feature>
<feature type="region of interest" description="Disordered" evidence="1">
    <location>
        <begin position="302"/>
        <end position="354"/>
    </location>
</feature>
<sequence>MRGGDDRILSRHLASDRPTGSFRGNSENIGSGGNSFFDGLHPNRNSMGNSSLRRSMPSVNDNEKILKNNKEEKGGGEQLNTNRHMSFCLDPEIGERKIADELGALAFGGNKKENNKSEKIRCASAHSFNSLTPSSSAVFTTNYSEHSNTAPALDTKQIEFFLSKREDSRTTITTTLSDEVDNLNESQLKQTNVANIHQQRSFDQTFSPHSSKTSGGGNNNILRNSQKIFKSADTRSSIFSVSSSVDSTKEEKIISNFEHTPTTISNRIVVLPRPYNHLTRPPPFHPETSNVLVNKETNEEKEIVEISERSSSAEHQRLSPTSSQNPPLDRRPSIDLKPSNSNRDNPIDSQTTTNLHLSSWHSVSDFQNINKIINKNTNKNLLKTITSTNSIKNNNNNNNNEIWRSPPTTNRPQSQSGIRRSNYLGAIVWQVDETVYCGGIEAALNQNLLCRLNIEYIVDLSGHEDDPALANTRQLKNKI</sequence>
<proteinExistence type="predicted"/>
<feature type="compositionally biased region" description="Low complexity" evidence="1">
    <location>
        <begin position="388"/>
        <end position="400"/>
    </location>
</feature>
<protein>
    <submittedName>
        <fullName evidence="3">Uncharacterized protein</fullName>
    </submittedName>
</protein>
<feature type="region of interest" description="Disordered" evidence="1">
    <location>
        <begin position="388"/>
        <end position="417"/>
    </location>
</feature>
<organism evidence="2 3">
    <name type="scientific">Meloidogyne hapla</name>
    <name type="common">Root-knot nematode worm</name>
    <dbReference type="NCBI Taxonomy" id="6305"/>
    <lineage>
        <taxon>Eukaryota</taxon>
        <taxon>Metazoa</taxon>
        <taxon>Ecdysozoa</taxon>
        <taxon>Nematoda</taxon>
        <taxon>Chromadorea</taxon>
        <taxon>Rhabditida</taxon>
        <taxon>Tylenchina</taxon>
        <taxon>Tylenchomorpha</taxon>
        <taxon>Tylenchoidea</taxon>
        <taxon>Meloidogynidae</taxon>
        <taxon>Meloidogyninae</taxon>
        <taxon>Meloidogyne</taxon>
    </lineage>
</organism>
<dbReference type="WBParaSite" id="MhA1_Contig685.frz3.gene1">
    <property type="protein sequence ID" value="MhA1_Contig685.frz3.gene1"/>
    <property type="gene ID" value="MhA1_Contig685.frz3.gene1"/>
</dbReference>
<accession>A0A1I8BWN5</accession>
<feature type="compositionally biased region" description="Polar residues" evidence="1">
    <location>
        <begin position="43"/>
        <end position="59"/>
    </location>
</feature>
<dbReference type="Proteomes" id="UP000095281">
    <property type="component" value="Unplaced"/>
</dbReference>
<feature type="compositionally biased region" description="Basic and acidic residues" evidence="1">
    <location>
        <begin position="302"/>
        <end position="317"/>
    </location>
</feature>
<feature type="region of interest" description="Disordered" evidence="1">
    <location>
        <begin position="1"/>
        <end position="60"/>
    </location>
</feature>
<evidence type="ECO:0000313" key="3">
    <source>
        <dbReference type="WBParaSite" id="MhA1_Contig685.frz3.gene1"/>
    </source>
</evidence>
<evidence type="ECO:0000256" key="1">
    <source>
        <dbReference type="SAM" id="MobiDB-lite"/>
    </source>
</evidence>
<evidence type="ECO:0000313" key="2">
    <source>
        <dbReference type="Proteomes" id="UP000095281"/>
    </source>
</evidence>